<evidence type="ECO:0000313" key="7">
    <source>
        <dbReference type="Proteomes" id="UP001500994"/>
    </source>
</evidence>
<evidence type="ECO:0000256" key="4">
    <source>
        <dbReference type="SAM" id="MobiDB-lite"/>
    </source>
</evidence>
<dbReference type="Pfam" id="PF00437">
    <property type="entry name" value="T2SSE"/>
    <property type="match status" value="1"/>
</dbReference>
<dbReference type="InterPro" id="IPR007831">
    <property type="entry name" value="T2SS_GspE_N"/>
</dbReference>
<dbReference type="SUPFAM" id="SSF52540">
    <property type="entry name" value="P-loop containing nucleoside triphosphate hydrolases"/>
    <property type="match status" value="1"/>
</dbReference>
<dbReference type="InterPro" id="IPR037257">
    <property type="entry name" value="T2SS_E_N_sf"/>
</dbReference>
<dbReference type="Pfam" id="PF05157">
    <property type="entry name" value="MshEN"/>
    <property type="match status" value="1"/>
</dbReference>
<dbReference type="EMBL" id="BAAARK010000009">
    <property type="protein sequence ID" value="GAA2663712.1"/>
    <property type="molecule type" value="Genomic_DNA"/>
</dbReference>
<dbReference type="PROSITE" id="PS00662">
    <property type="entry name" value="T2SP_E"/>
    <property type="match status" value="1"/>
</dbReference>
<dbReference type="PANTHER" id="PTHR30258">
    <property type="entry name" value="TYPE II SECRETION SYSTEM PROTEIN GSPE-RELATED"/>
    <property type="match status" value="1"/>
</dbReference>
<dbReference type="CDD" id="cd01129">
    <property type="entry name" value="PulE-GspE-like"/>
    <property type="match status" value="1"/>
</dbReference>
<dbReference type="Gene3D" id="1.10.40.70">
    <property type="match status" value="1"/>
</dbReference>
<gene>
    <name evidence="6" type="ORF">GCM10009864_34980</name>
</gene>
<evidence type="ECO:0000313" key="6">
    <source>
        <dbReference type="EMBL" id="GAA2663712.1"/>
    </source>
</evidence>
<dbReference type="Proteomes" id="UP001500994">
    <property type="component" value="Unassembled WGS sequence"/>
</dbReference>
<evidence type="ECO:0000256" key="2">
    <source>
        <dbReference type="ARBA" id="ARBA00022741"/>
    </source>
</evidence>
<dbReference type="PANTHER" id="PTHR30258:SF2">
    <property type="entry name" value="COMG OPERON PROTEIN 1"/>
    <property type="match status" value="1"/>
</dbReference>
<sequence length="623" mass="66912">MLDARKGVDSLANRRLLRRRAASTGPEGEGSTLPEGTQGPAPSPAATDEPARDAMSGAAQSSPAGQKRPRIGELLVQRGLLTPAQVDEALLQQSASGRRLGALLVELGMVDERSLIEALSVQLGVPVADLRQSEPDPEAAARVSEALARSLGVVAVRWAEGTLLIAAGDPADPRVLDEVGRAVTPDRVELAIAAPSDIRRSIDGAYRALAGVSSLVEAFEATETGRNANSGARVVSEDAPVVHLVNLMLTQGLRDRASDIHIEPHADRVRVRNRIDGALHDVLSLPENMGPSLVSRIKIMANMNIVDRRRPQDGQIATEIDGRSVDIRVATSPTIWGEKAVLRLLDSNRTLFRLGELGMPPATYERFSSLLRSPYGMVACGGPTGSGKTTTLYATLGELNQSERNITTIEDPVEYVFPSINQIQINDQAGISFATGLRSILRQDPDVILVGEIRDAETARIAVESALTGHFVLSSIHAADACSALHRFVDMGIEPFLITSTVAGVVSQRLVRRICDHCREPYQPGVDELAFFAKAGGSTDTAFWQGRGCNFCSRTGYQERIGVFELLVVSDAVKRLLVEKAPIDSLRKAAREQHMDSLLDGGVRLVEEGTTTIAEIMSSVYVV</sequence>
<dbReference type="SUPFAM" id="SSF160246">
    <property type="entry name" value="EspE N-terminal domain-like"/>
    <property type="match status" value="1"/>
</dbReference>
<feature type="region of interest" description="Disordered" evidence="4">
    <location>
        <begin position="1"/>
        <end position="69"/>
    </location>
</feature>
<feature type="domain" description="Bacterial type II secretion system protein E" evidence="5">
    <location>
        <begin position="441"/>
        <end position="455"/>
    </location>
</feature>
<keyword evidence="2" id="KW-0547">Nucleotide-binding</keyword>
<name>A0ABP6EA48_9ACTN</name>
<organism evidence="6 7">
    <name type="scientific">Streptomyces lunalinharesii</name>
    <dbReference type="NCBI Taxonomy" id="333384"/>
    <lineage>
        <taxon>Bacteria</taxon>
        <taxon>Bacillati</taxon>
        <taxon>Actinomycetota</taxon>
        <taxon>Actinomycetes</taxon>
        <taxon>Kitasatosporales</taxon>
        <taxon>Streptomycetaceae</taxon>
        <taxon>Streptomyces</taxon>
    </lineage>
</organism>
<accession>A0ABP6EA48</accession>
<comment type="caution">
    <text evidence="6">The sequence shown here is derived from an EMBL/GenBank/DDBJ whole genome shotgun (WGS) entry which is preliminary data.</text>
</comment>
<protein>
    <submittedName>
        <fullName evidence="6">GspE/PulE family protein</fullName>
    </submittedName>
</protein>
<comment type="similarity">
    <text evidence="1">Belongs to the GSP E family.</text>
</comment>
<reference evidence="7" key="1">
    <citation type="journal article" date="2019" name="Int. J. Syst. Evol. Microbiol.">
        <title>The Global Catalogue of Microorganisms (GCM) 10K type strain sequencing project: providing services to taxonomists for standard genome sequencing and annotation.</title>
        <authorList>
            <consortium name="The Broad Institute Genomics Platform"/>
            <consortium name="The Broad Institute Genome Sequencing Center for Infectious Disease"/>
            <person name="Wu L."/>
            <person name="Ma J."/>
        </authorList>
    </citation>
    <scope>NUCLEOTIDE SEQUENCE [LARGE SCALE GENOMIC DNA]</scope>
    <source>
        <strain evidence="7">JCM 16374</strain>
    </source>
</reference>
<dbReference type="Gene3D" id="3.30.300.160">
    <property type="entry name" value="Type II secretion system, protein E, N-terminal domain"/>
    <property type="match status" value="1"/>
</dbReference>
<dbReference type="InterPro" id="IPR001482">
    <property type="entry name" value="T2SS/T4SS_dom"/>
</dbReference>
<keyword evidence="3" id="KW-0067">ATP-binding</keyword>
<evidence type="ECO:0000259" key="5">
    <source>
        <dbReference type="PROSITE" id="PS00662"/>
    </source>
</evidence>
<evidence type="ECO:0000256" key="3">
    <source>
        <dbReference type="ARBA" id="ARBA00022840"/>
    </source>
</evidence>
<dbReference type="InterPro" id="IPR027417">
    <property type="entry name" value="P-loop_NTPase"/>
</dbReference>
<proteinExistence type="inferred from homology"/>
<dbReference type="Gene3D" id="3.30.450.90">
    <property type="match status" value="1"/>
</dbReference>
<keyword evidence="7" id="KW-1185">Reference proteome</keyword>
<evidence type="ECO:0000256" key="1">
    <source>
        <dbReference type="ARBA" id="ARBA00006611"/>
    </source>
</evidence>
<dbReference type="Gene3D" id="3.40.50.300">
    <property type="entry name" value="P-loop containing nucleotide triphosphate hydrolases"/>
    <property type="match status" value="1"/>
</dbReference>